<dbReference type="RefSeq" id="WP_106564279.1">
    <property type="nucleotide sequence ID" value="NZ_PYAU01000001.1"/>
</dbReference>
<keyword evidence="2" id="KW-1185">Reference proteome</keyword>
<dbReference type="InterPro" id="IPR010255">
    <property type="entry name" value="Haem_peroxidase_sf"/>
</dbReference>
<dbReference type="Proteomes" id="UP000268291">
    <property type="component" value="Unassembled WGS sequence"/>
</dbReference>
<evidence type="ECO:0000313" key="1">
    <source>
        <dbReference type="EMBL" id="RUQ86184.1"/>
    </source>
</evidence>
<sequence length="101" mass="10753">MGAPVLSDDDLGLPDGGAAPLWYYILKEASVLGDGGRHLGPVGGRIVAEVFIGLLQQDASSYLRNQPTWRPFLPSVVEHDFTVPDLIAMSGHGLEETNLPG</sequence>
<comment type="caution">
    <text evidence="1">The sequence shown here is derived from an EMBL/GenBank/DDBJ whole genome shotgun (WGS) entry which is preliminary data.</text>
</comment>
<dbReference type="SUPFAM" id="SSF48113">
    <property type="entry name" value="Heme-dependent peroxidases"/>
    <property type="match status" value="1"/>
</dbReference>
<organism evidence="1 2">
    <name type="scientific">Labedella gwakjiensis</name>
    <dbReference type="NCBI Taxonomy" id="390269"/>
    <lineage>
        <taxon>Bacteria</taxon>
        <taxon>Bacillati</taxon>
        <taxon>Actinomycetota</taxon>
        <taxon>Actinomycetes</taxon>
        <taxon>Micrococcales</taxon>
        <taxon>Microbacteriaceae</taxon>
        <taxon>Labedella</taxon>
    </lineage>
</organism>
<name>A0ABY0C9G6_9MICO</name>
<dbReference type="EMBL" id="RZGY01000001">
    <property type="protein sequence ID" value="RUQ86184.1"/>
    <property type="molecule type" value="Genomic_DNA"/>
</dbReference>
<gene>
    <name evidence="1" type="ORF">ELQ93_04025</name>
</gene>
<protein>
    <submittedName>
        <fullName evidence="1">Uncharacterized protein</fullName>
    </submittedName>
</protein>
<reference evidence="1 2" key="1">
    <citation type="submission" date="2018-12" db="EMBL/GenBank/DDBJ databases">
        <authorList>
            <person name="hu s."/>
            <person name="Xu Y."/>
            <person name="Xu B."/>
            <person name="Li F."/>
        </authorList>
    </citation>
    <scope>NUCLEOTIDE SEQUENCE [LARGE SCALE GENOMIC DNA]</scope>
    <source>
        <strain evidence="1 2">KSW2-17</strain>
    </source>
</reference>
<proteinExistence type="predicted"/>
<evidence type="ECO:0000313" key="2">
    <source>
        <dbReference type="Proteomes" id="UP000268291"/>
    </source>
</evidence>
<accession>A0ABY0C9G6</accession>